<feature type="region of interest" description="Disordered" evidence="1">
    <location>
        <begin position="245"/>
        <end position="313"/>
    </location>
</feature>
<dbReference type="AlphaFoldDB" id="A0AAD6MUU7"/>
<evidence type="ECO:0000313" key="2">
    <source>
        <dbReference type="EMBL" id="KAJ5719756.1"/>
    </source>
</evidence>
<dbReference type="Proteomes" id="UP001215712">
    <property type="component" value="Unassembled WGS sequence"/>
</dbReference>
<keyword evidence="3" id="KW-1185">Reference proteome</keyword>
<protein>
    <submittedName>
        <fullName evidence="2">Uncharacterized protein</fullName>
    </submittedName>
</protein>
<reference evidence="2" key="1">
    <citation type="journal article" date="2023" name="IMA Fungus">
        <title>Comparative genomic study of the Penicillium genus elucidates a diverse pangenome and 15 lateral gene transfer events.</title>
        <authorList>
            <person name="Petersen C."/>
            <person name="Sorensen T."/>
            <person name="Nielsen M.R."/>
            <person name="Sondergaard T.E."/>
            <person name="Sorensen J.L."/>
            <person name="Fitzpatrick D.A."/>
            <person name="Frisvad J.C."/>
            <person name="Nielsen K.L."/>
        </authorList>
    </citation>
    <scope>NUCLEOTIDE SEQUENCE</scope>
    <source>
        <strain evidence="2">IBT 17514</strain>
    </source>
</reference>
<name>A0AAD6MUU7_9EURO</name>
<comment type="caution">
    <text evidence="2">The sequence shown here is derived from an EMBL/GenBank/DDBJ whole genome shotgun (WGS) entry which is preliminary data.</text>
</comment>
<organism evidence="2 3">
    <name type="scientific">Penicillium malachiteum</name>
    <dbReference type="NCBI Taxonomy" id="1324776"/>
    <lineage>
        <taxon>Eukaryota</taxon>
        <taxon>Fungi</taxon>
        <taxon>Dikarya</taxon>
        <taxon>Ascomycota</taxon>
        <taxon>Pezizomycotina</taxon>
        <taxon>Eurotiomycetes</taxon>
        <taxon>Eurotiomycetidae</taxon>
        <taxon>Eurotiales</taxon>
        <taxon>Aspergillaceae</taxon>
        <taxon>Penicillium</taxon>
    </lineage>
</organism>
<gene>
    <name evidence="2" type="ORF">N7493_007334</name>
</gene>
<accession>A0AAD6MUU7</accession>
<evidence type="ECO:0000313" key="3">
    <source>
        <dbReference type="Proteomes" id="UP001215712"/>
    </source>
</evidence>
<reference evidence="2" key="2">
    <citation type="submission" date="2023-01" db="EMBL/GenBank/DDBJ databases">
        <authorList>
            <person name="Petersen C."/>
        </authorList>
    </citation>
    <scope>NUCLEOTIDE SEQUENCE</scope>
    <source>
        <strain evidence="2">IBT 17514</strain>
    </source>
</reference>
<proteinExistence type="predicted"/>
<feature type="compositionally biased region" description="Basic and acidic residues" evidence="1">
    <location>
        <begin position="302"/>
        <end position="313"/>
    </location>
</feature>
<evidence type="ECO:0000256" key="1">
    <source>
        <dbReference type="SAM" id="MobiDB-lite"/>
    </source>
</evidence>
<dbReference type="EMBL" id="JAQJAN010000010">
    <property type="protein sequence ID" value="KAJ5719756.1"/>
    <property type="molecule type" value="Genomic_DNA"/>
</dbReference>
<sequence>MSIPGTTTGSLQEYHMYRTLQARGERYQKWMDGPDTGEMGVCPFQPTTANISLMQLGDPNDLGDCEEPMWHEVELLDQLRLSQQTVVKEFFDSRSNDRVTFWQGLIGRGILVIESAFREHGPFMSQISQRAYEKHYDINTLKHVMVLNIVNRNTQHLIMYTLGLKNQWYPRECYEYGTPEYQALIGTEIGRIVAGLVLSAFPRGTARISRVFTSNVVGMAQMRLDIERTLSPAIRKLLAENGLSEQDLETDSDLSDPPKELFDEESDTNIKGKQKAGEESRAKEKKKARATSGPNVKTRSMARKEKEAAQKKI</sequence>